<dbReference type="Gene3D" id="3.90.1150.10">
    <property type="entry name" value="Aspartate Aminotransferase, domain 1"/>
    <property type="match status" value="1"/>
</dbReference>
<dbReference type="HAMAP" id="MF_00712">
    <property type="entry name" value="GcvPA"/>
    <property type="match status" value="1"/>
</dbReference>
<proteinExistence type="inferred from homology"/>
<dbReference type="Pfam" id="PF02347">
    <property type="entry name" value="GDC-P"/>
    <property type="match status" value="1"/>
</dbReference>
<dbReference type="GO" id="GO:0004375">
    <property type="term" value="F:glycine dehydrogenase (decarboxylating) activity"/>
    <property type="evidence" value="ECO:0007669"/>
    <property type="project" value="UniProtKB-EC"/>
</dbReference>
<feature type="domain" description="Glycine cleavage system P-protein N-terminal" evidence="3">
    <location>
        <begin position="2"/>
        <end position="427"/>
    </location>
</feature>
<reference evidence="4 5" key="1">
    <citation type="submission" date="2019-02" db="EMBL/GenBank/DDBJ databases">
        <title>Complete Genome Sequence and Methylome Analysis of free living Spirochaetas.</title>
        <authorList>
            <person name="Fomenkov A."/>
            <person name="Dubinina G."/>
            <person name="Leshcheva N."/>
            <person name="Mikheeva N."/>
            <person name="Grabovich M."/>
            <person name="Vincze T."/>
            <person name="Roberts R.J."/>
        </authorList>
    </citation>
    <scope>NUCLEOTIDE SEQUENCE [LARGE SCALE GENOMIC DNA]</scope>
    <source>
        <strain evidence="4 5">K2</strain>
    </source>
</reference>
<dbReference type="NCBIfam" id="NF001696">
    <property type="entry name" value="PRK00451.1"/>
    <property type="match status" value="1"/>
</dbReference>
<dbReference type="EMBL" id="CP036150">
    <property type="protein sequence ID" value="QEN09839.1"/>
    <property type="molecule type" value="Genomic_DNA"/>
</dbReference>
<dbReference type="InterPro" id="IPR015421">
    <property type="entry name" value="PyrdxlP-dep_Trfase_major"/>
</dbReference>
<comment type="function">
    <text evidence="2">The glycine cleavage system catalyzes the degradation of glycine. The P protein binds the alpha-amino group of glycine through its pyridoxal phosphate cofactor; CO(2) is released and the remaining methylamine moiety is then transferred to the lipoamide cofactor of the H protein.</text>
</comment>
<evidence type="ECO:0000313" key="5">
    <source>
        <dbReference type="Proteomes" id="UP000324209"/>
    </source>
</evidence>
<dbReference type="Proteomes" id="UP000324209">
    <property type="component" value="Chromosome"/>
</dbReference>
<comment type="subunit">
    <text evidence="2">The glycine cleavage system is composed of four proteins: P, T, L and H. In this organism, the P 'protein' is a heterodimer of two subunits.</text>
</comment>
<dbReference type="PIRSF" id="PIRSF006815">
    <property type="entry name" value="GcvPA"/>
    <property type="match status" value="1"/>
</dbReference>
<dbReference type="PANTHER" id="PTHR42806">
    <property type="entry name" value="GLYCINE CLEAVAGE SYSTEM P-PROTEIN"/>
    <property type="match status" value="1"/>
</dbReference>
<accession>A0A5C1QRK0</accession>
<organism evidence="4 5">
    <name type="scientific">Oceanispirochaeta crateris</name>
    <dbReference type="NCBI Taxonomy" id="2518645"/>
    <lineage>
        <taxon>Bacteria</taxon>
        <taxon>Pseudomonadati</taxon>
        <taxon>Spirochaetota</taxon>
        <taxon>Spirochaetia</taxon>
        <taxon>Spirochaetales</taxon>
        <taxon>Spirochaetaceae</taxon>
        <taxon>Oceanispirochaeta</taxon>
    </lineage>
</organism>
<dbReference type="Gene3D" id="3.40.640.10">
    <property type="entry name" value="Type I PLP-dependent aspartate aminotransferase-like (Major domain)"/>
    <property type="match status" value="1"/>
</dbReference>
<dbReference type="InterPro" id="IPR049315">
    <property type="entry name" value="GDC-P_N"/>
</dbReference>
<evidence type="ECO:0000313" key="4">
    <source>
        <dbReference type="EMBL" id="QEN09839.1"/>
    </source>
</evidence>
<dbReference type="OrthoDB" id="9771867at2"/>
<dbReference type="SUPFAM" id="SSF53383">
    <property type="entry name" value="PLP-dependent transferases"/>
    <property type="match status" value="1"/>
</dbReference>
<dbReference type="KEGG" id="ock:EXM22_02690"/>
<dbReference type="GO" id="GO:0019464">
    <property type="term" value="P:glycine decarboxylation via glycine cleavage system"/>
    <property type="evidence" value="ECO:0007669"/>
    <property type="project" value="UniProtKB-UniRule"/>
</dbReference>
<protein>
    <recommendedName>
        <fullName evidence="2">Probable glycine dehydrogenase (decarboxylating) subunit 1</fullName>
        <ecNumber evidence="2">1.4.4.2</ecNumber>
    </recommendedName>
    <alternativeName>
        <fullName evidence="2">Glycine cleavage system P-protein subunit 1</fullName>
    </alternativeName>
    <alternativeName>
        <fullName evidence="2">Glycine decarboxylase subunit 1</fullName>
    </alternativeName>
    <alternativeName>
        <fullName evidence="2">Glycine dehydrogenase (aminomethyl-transferring) subunit 1</fullName>
    </alternativeName>
</protein>
<dbReference type="InterPro" id="IPR023010">
    <property type="entry name" value="GcvPA"/>
</dbReference>
<dbReference type="PANTHER" id="PTHR42806:SF1">
    <property type="entry name" value="GLYCINE DEHYDROGENASE (DECARBOXYLATING)"/>
    <property type="match status" value="1"/>
</dbReference>
<dbReference type="EC" id="1.4.4.2" evidence="2"/>
<gene>
    <name evidence="2" type="primary">gcvPA</name>
    <name evidence="4" type="ORF">EXM22_02690</name>
</gene>
<name>A0A5C1QRK0_9SPIO</name>
<dbReference type="GO" id="GO:0009116">
    <property type="term" value="P:nucleoside metabolic process"/>
    <property type="evidence" value="ECO:0007669"/>
    <property type="project" value="InterPro"/>
</dbReference>
<dbReference type="AlphaFoldDB" id="A0A5C1QRK0"/>
<comment type="similarity">
    <text evidence="2">Belongs to the GcvP family. N-terminal subunit subfamily.</text>
</comment>
<evidence type="ECO:0000256" key="2">
    <source>
        <dbReference type="HAMAP-Rule" id="MF_00712"/>
    </source>
</evidence>
<comment type="catalytic activity">
    <reaction evidence="2">
        <text>N(6)-[(R)-lipoyl]-L-lysyl-[glycine-cleavage complex H protein] + glycine + H(+) = N(6)-[(R)-S(8)-aminomethyldihydrolipoyl]-L-lysyl-[glycine-cleavage complex H protein] + CO2</text>
        <dbReference type="Rhea" id="RHEA:24304"/>
        <dbReference type="Rhea" id="RHEA-COMP:10494"/>
        <dbReference type="Rhea" id="RHEA-COMP:10495"/>
        <dbReference type="ChEBI" id="CHEBI:15378"/>
        <dbReference type="ChEBI" id="CHEBI:16526"/>
        <dbReference type="ChEBI" id="CHEBI:57305"/>
        <dbReference type="ChEBI" id="CHEBI:83099"/>
        <dbReference type="ChEBI" id="CHEBI:83143"/>
        <dbReference type="EC" id="1.4.4.2"/>
    </reaction>
</comment>
<dbReference type="InterPro" id="IPR015422">
    <property type="entry name" value="PyrdxlP-dep_Trfase_small"/>
</dbReference>
<keyword evidence="5" id="KW-1185">Reference proteome</keyword>
<evidence type="ECO:0000256" key="1">
    <source>
        <dbReference type="ARBA" id="ARBA00023002"/>
    </source>
</evidence>
<dbReference type="InterPro" id="IPR015424">
    <property type="entry name" value="PyrdxlP-dep_Trfase"/>
</dbReference>
<sequence>MSYNPHTAEDRQKMLETLGLSSVKELFADIPEAYRYPEVNIPEGLSEMEVKNRLSSLAGANQNSEEGLWFLGGGIYRHYIPSVVDAVLSRGEFFTAYTPYQPEVSQGTLQALFEFQTMVAELYGMDVVNASHYDGAASMAEAALMALRCKPGRQTIYLDDNIHPEYKEVMRTYLSGTKAHLKEGLPGEDGACFITAYPGFTGEIKDLKALSGLAHDAGALFIVHADPLACSLLESPGACGADIVTGEGQPLGIPMSYGGPTLGLFATTKKLIRKMPGRVVGQTMDASGRAGCVLTFSAREQHIRREKATSNICSNQGLLALAAAVYMAAMGKQGIKETARLIYDKGAYAASVLDKVPGFQVKTSGPFFREFVLSCPRPARDIAHELELKGIFPGLALDRFEGFPESDLLVCVTEMNSKNDIDSLAAALGEVSK</sequence>
<evidence type="ECO:0000259" key="3">
    <source>
        <dbReference type="Pfam" id="PF02347"/>
    </source>
</evidence>
<keyword evidence="1 2" id="KW-0560">Oxidoreductase</keyword>